<evidence type="ECO:0008006" key="5">
    <source>
        <dbReference type="Google" id="ProtNLM"/>
    </source>
</evidence>
<keyword evidence="4" id="KW-1185">Reference proteome</keyword>
<feature type="region of interest" description="Disordered" evidence="2">
    <location>
        <begin position="171"/>
        <end position="193"/>
    </location>
</feature>
<evidence type="ECO:0000256" key="2">
    <source>
        <dbReference type="SAM" id="MobiDB-lite"/>
    </source>
</evidence>
<evidence type="ECO:0000313" key="3">
    <source>
        <dbReference type="EMBL" id="MDN4599315.1"/>
    </source>
</evidence>
<dbReference type="RefSeq" id="WP_301220659.1">
    <property type="nucleotide sequence ID" value="NZ_JAROCB010000006.1"/>
</dbReference>
<gene>
    <name evidence="3" type="ORF">P5G59_19340</name>
</gene>
<reference evidence="3" key="1">
    <citation type="submission" date="2023-03" db="EMBL/GenBank/DDBJ databases">
        <title>MT1 and MT2 Draft Genomes of Novel Species.</title>
        <authorList>
            <person name="Venkateswaran K."/>
        </authorList>
    </citation>
    <scope>NUCLEOTIDE SEQUENCE</scope>
    <source>
        <strain evidence="3">F6_8S_P_1A</strain>
    </source>
</reference>
<proteinExistence type="predicted"/>
<evidence type="ECO:0000256" key="1">
    <source>
        <dbReference type="SAM" id="Coils"/>
    </source>
</evidence>
<feature type="compositionally biased region" description="Basic and acidic residues" evidence="2">
    <location>
        <begin position="171"/>
        <end position="184"/>
    </location>
</feature>
<feature type="region of interest" description="Disordered" evidence="2">
    <location>
        <begin position="254"/>
        <end position="293"/>
    </location>
</feature>
<accession>A0ABT8J2K0</accession>
<comment type="caution">
    <text evidence="3">The sequence shown here is derived from an EMBL/GenBank/DDBJ whole genome shotgun (WGS) entry which is preliminary data.</text>
</comment>
<sequence>MAEDNDGIADALDGQLRIALTVAAQMGARLARLREELARTRQAQTEQQNRELQVRFDAERAAARAELAPVYERSWWVTASVEQIAGVHEMVTAWHGIDPEADRAGERIAQELQERYGLDVRNLDADPAAVREAIAQAERARADAAAQRGESAVDVVEAGAFLAAAETMDRAAEERTREANEQDQRILNGDAGDVDQVRADAESNRDAADDLTARADVDRGNAADAFDSAERRAQLAASLEGKVNPAVIDARLTAAADQARHPREAVSTAPKRAARARRVSTGQGQQRERQLGR</sequence>
<feature type="coiled-coil region" evidence="1">
    <location>
        <begin position="23"/>
        <end position="50"/>
    </location>
</feature>
<protein>
    <recommendedName>
        <fullName evidence="5">Colicin import membrane protein</fullName>
    </recommendedName>
</protein>
<evidence type="ECO:0000313" key="4">
    <source>
        <dbReference type="Proteomes" id="UP001174210"/>
    </source>
</evidence>
<dbReference type="Proteomes" id="UP001174210">
    <property type="component" value="Unassembled WGS sequence"/>
</dbReference>
<dbReference type="EMBL" id="JAROCB010000006">
    <property type="protein sequence ID" value="MDN4599315.1"/>
    <property type="molecule type" value="Genomic_DNA"/>
</dbReference>
<name>A0ABT8J2K0_9MICO</name>
<organism evidence="3 4">
    <name type="scientific">Leifsonia virtsii</name>
    <dbReference type="NCBI Taxonomy" id="3035915"/>
    <lineage>
        <taxon>Bacteria</taxon>
        <taxon>Bacillati</taxon>
        <taxon>Actinomycetota</taxon>
        <taxon>Actinomycetes</taxon>
        <taxon>Micrococcales</taxon>
        <taxon>Microbacteriaceae</taxon>
        <taxon>Leifsonia</taxon>
    </lineage>
</organism>
<keyword evidence="1" id="KW-0175">Coiled coil</keyword>